<dbReference type="RefSeq" id="WP_176269928.1">
    <property type="nucleotide sequence ID" value="NZ_JABVBA010000007.1"/>
</dbReference>
<comment type="caution">
    <text evidence="1">The sequence shown here is derived from an EMBL/GenBank/DDBJ whole genome shotgun (WGS) entry which is preliminary data.</text>
</comment>
<organism evidence="1 2">
    <name type="scientific">Anaerococcus faecalis</name>
    <dbReference type="NCBI Taxonomy" id="2742993"/>
    <lineage>
        <taxon>Bacteria</taxon>
        <taxon>Bacillati</taxon>
        <taxon>Bacillota</taxon>
        <taxon>Tissierellia</taxon>
        <taxon>Tissierellales</taxon>
        <taxon>Peptoniphilaceae</taxon>
        <taxon>Anaerococcus</taxon>
    </lineage>
</organism>
<keyword evidence="2" id="KW-1185">Reference proteome</keyword>
<name>A0ABX2NB34_9FIRM</name>
<sequence length="106" mass="12518">MIEKKIKNYLKKALGVPVWVEHRENEPNSFVIFEKTGGYIKNTINHSTYAFQSYGETLTEALKLNNKLLDYMMMFEDANVKLNSNYNFTDTSTKKYRYQAILELIY</sequence>
<evidence type="ECO:0008006" key="3">
    <source>
        <dbReference type="Google" id="ProtNLM"/>
    </source>
</evidence>
<reference evidence="1 2" key="1">
    <citation type="submission" date="2020-06" db="EMBL/GenBank/DDBJ databases">
        <title>Anaerococcus sp. nov., isolated form swine feces.</title>
        <authorList>
            <person name="Yu S."/>
        </authorList>
    </citation>
    <scope>NUCLEOTIDE SEQUENCE [LARGE SCALE GENOMIC DNA]</scope>
    <source>
        <strain evidence="1 2">AGMB00486</strain>
    </source>
</reference>
<evidence type="ECO:0000313" key="1">
    <source>
        <dbReference type="EMBL" id="NVF11880.1"/>
    </source>
</evidence>
<proteinExistence type="predicted"/>
<accession>A0ABX2NB34</accession>
<evidence type="ECO:0000313" key="2">
    <source>
        <dbReference type="Proteomes" id="UP000540919"/>
    </source>
</evidence>
<dbReference type="Proteomes" id="UP000540919">
    <property type="component" value="Unassembled WGS sequence"/>
</dbReference>
<protein>
    <recommendedName>
        <fullName evidence="3">Phage protein</fullName>
    </recommendedName>
</protein>
<dbReference type="EMBL" id="JABVBA010000007">
    <property type="protein sequence ID" value="NVF11880.1"/>
    <property type="molecule type" value="Genomic_DNA"/>
</dbReference>
<gene>
    <name evidence="1" type="ORF">HV819_07795</name>
</gene>